<keyword evidence="5 7" id="KW-1133">Transmembrane helix</keyword>
<dbReference type="InterPro" id="IPR020846">
    <property type="entry name" value="MFS_dom"/>
</dbReference>
<feature type="transmembrane region" description="Helical" evidence="7">
    <location>
        <begin position="101"/>
        <end position="126"/>
    </location>
</feature>
<dbReference type="EMBL" id="JAUQTB010000003">
    <property type="protein sequence ID" value="MDO7906473.1"/>
    <property type="molecule type" value="Genomic_DNA"/>
</dbReference>
<feature type="transmembrane region" description="Helical" evidence="7">
    <location>
        <begin position="138"/>
        <end position="158"/>
    </location>
</feature>
<comment type="subcellular location">
    <subcellularLocation>
        <location evidence="1">Cell membrane</location>
        <topology evidence="1">Multi-pass membrane protein</topology>
    </subcellularLocation>
</comment>
<dbReference type="PANTHER" id="PTHR23517:SF10">
    <property type="entry name" value="MAJOR FACILITATOR SUPERFAMILY (MFS) PROFILE DOMAIN-CONTAINING PROTEIN"/>
    <property type="match status" value="1"/>
</dbReference>
<dbReference type="Pfam" id="PF07690">
    <property type="entry name" value="MFS_1"/>
    <property type="match status" value="1"/>
</dbReference>
<feature type="transmembrane region" description="Helical" evidence="7">
    <location>
        <begin position="164"/>
        <end position="181"/>
    </location>
</feature>
<evidence type="ECO:0000256" key="3">
    <source>
        <dbReference type="ARBA" id="ARBA00022475"/>
    </source>
</evidence>
<reference evidence="9 10" key="1">
    <citation type="submission" date="2023-07" db="EMBL/GenBank/DDBJ databases">
        <title>Paenibacillus sp. JX-17 nov. isolated from soil.</title>
        <authorList>
            <person name="Wan Y."/>
            <person name="Liu B."/>
        </authorList>
    </citation>
    <scope>NUCLEOTIDE SEQUENCE [LARGE SCALE GENOMIC DNA]</scope>
    <source>
        <strain evidence="9 10">JX-17</strain>
    </source>
</reference>
<accession>A0ABT9CD20</accession>
<feature type="transmembrane region" description="Helical" evidence="7">
    <location>
        <begin position="309"/>
        <end position="332"/>
    </location>
</feature>
<proteinExistence type="predicted"/>
<feature type="transmembrane region" description="Helical" evidence="7">
    <location>
        <begin position="255"/>
        <end position="274"/>
    </location>
</feature>
<dbReference type="SUPFAM" id="SSF103473">
    <property type="entry name" value="MFS general substrate transporter"/>
    <property type="match status" value="1"/>
</dbReference>
<dbReference type="PANTHER" id="PTHR23517">
    <property type="entry name" value="RESISTANCE PROTEIN MDTM, PUTATIVE-RELATED-RELATED"/>
    <property type="match status" value="1"/>
</dbReference>
<dbReference type="InterPro" id="IPR011701">
    <property type="entry name" value="MFS"/>
</dbReference>
<dbReference type="InterPro" id="IPR050171">
    <property type="entry name" value="MFS_Transporters"/>
</dbReference>
<feature type="transmembrane region" description="Helical" evidence="7">
    <location>
        <begin position="77"/>
        <end position="95"/>
    </location>
</feature>
<dbReference type="PROSITE" id="PS50850">
    <property type="entry name" value="MFS"/>
    <property type="match status" value="1"/>
</dbReference>
<evidence type="ECO:0000256" key="6">
    <source>
        <dbReference type="ARBA" id="ARBA00023136"/>
    </source>
</evidence>
<keyword evidence="6 7" id="KW-0472">Membrane</keyword>
<evidence type="ECO:0000256" key="7">
    <source>
        <dbReference type="SAM" id="Phobius"/>
    </source>
</evidence>
<evidence type="ECO:0000256" key="5">
    <source>
        <dbReference type="ARBA" id="ARBA00022989"/>
    </source>
</evidence>
<gene>
    <name evidence="9" type="ORF">Q5741_08585</name>
</gene>
<feature type="transmembrane region" description="Helical" evidence="7">
    <location>
        <begin position="373"/>
        <end position="394"/>
    </location>
</feature>
<keyword evidence="3" id="KW-1003">Cell membrane</keyword>
<feature type="domain" description="Major facilitator superfamily (MFS) profile" evidence="8">
    <location>
        <begin position="10"/>
        <end position="398"/>
    </location>
</feature>
<evidence type="ECO:0000256" key="1">
    <source>
        <dbReference type="ARBA" id="ARBA00004651"/>
    </source>
</evidence>
<keyword evidence="10" id="KW-1185">Reference proteome</keyword>
<dbReference type="InterPro" id="IPR036259">
    <property type="entry name" value="MFS_trans_sf"/>
</dbReference>
<evidence type="ECO:0000313" key="10">
    <source>
        <dbReference type="Proteomes" id="UP001240171"/>
    </source>
</evidence>
<feature type="transmembrane region" description="Helical" evidence="7">
    <location>
        <begin position="217"/>
        <end position="235"/>
    </location>
</feature>
<keyword evidence="4 7" id="KW-0812">Transmembrane</keyword>
<evidence type="ECO:0000259" key="8">
    <source>
        <dbReference type="PROSITE" id="PS50850"/>
    </source>
</evidence>
<feature type="transmembrane region" description="Helical" evidence="7">
    <location>
        <begin position="339"/>
        <end position="361"/>
    </location>
</feature>
<feature type="transmembrane region" description="Helical" evidence="7">
    <location>
        <begin position="12"/>
        <end position="37"/>
    </location>
</feature>
<feature type="transmembrane region" description="Helical" evidence="7">
    <location>
        <begin position="286"/>
        <end position="303"/>
    </location>
</feature>
<keyword evidence="2" id="KW-0813">Transport</keyword>
<dbReference type="Proteomes" id="UP001240171">
    <property type="component" value="Unassembled WGS sequence"/>
</dbReference>
<evidence type="ECO:0000256" key="2">
    <source>
        <dbReference type="ARBA" id="ARBA00022448"/>
    </source>
</evidence>
<evidence type="ECO:0000256" key="4">
    <source>
        <dbReference type="ARBA" id="ARBA00022692"/>
    </source>
</evidence>
<feature type="transmembrane region" description="Helical" evidence="7">
    <location>
        <begin position="49"/>
        <end position="70"/>
    </location>
</feature>
<comment type="caution">
    <text evidence="9">The sequence shown here is derived from an EMBL/GenBank/DDBJ whole genome shotgun (WGS) entry which is preliminary data.</text>
</comment>
<sequence length="408" mass="44029">MRWLDDYPKEVKVFLGASLINAAGSALMWPLITMYIFEELGRTMSDAGLVVLVQSLGGIFGQLVGGALYHRVGVKRLIVGSLALNAAGLATLPFISGYWYVFMAMMGFIGFCNAVSMPAIQAFIGFRFAARRSELFNVVYVANNIGVALGTALSGVLAEISYHLSFILNGATSAVFAVYFFRYLSRVDREEGEVHLSKRKRSPDTPPAAALLRDTRIYLYIGMGTMFLWFGNSIWNSGVSPFIIESGMEKSMYSLLWTLNGIMIFVAQPLTTLIKRLCAKSSSAQLIASGIFYLAAYVVILGIQNYGGMVLAMILATLGEMLMSPAIPAFIADHSGKGAPFYIGLVGGIGSAGRVVGPYAMGVLYDGNGLSPVAWLAVSAAIGCVAFYVLHLVLNRSRVHEAELEYSA</sequence>
<organism evidence="9 10">
    <name type="scientific">Paenibacillus lacisoli</name>
    <dbReference type="NCBI Taxonomy" id="3064525"/>
    <lineage>
        <taxon>Bacteria</taxon>
        <taxon>Bacillati</taxon>
        <taxon>Bacillota</taxon>
        <taxon>Bacilli</taxon>
        <taxon>Bacillales</taxon>
        <taxon>Paenibacillaceae</taxon>
        <taxon>Paenibacillus</taxon>
    </lineage>
</organism>
<name>A0ABT9CD20_9BACL</name>
<protein>
    <submittedName>
        <fullName evidence="9">MFS transporter</fullName>
    </submittedName>
</protein>
<dbReference type="RefSeq" id="WP_305023662.1">
    <property type="nucleotide sequence ID" value="NZ_JAUQTB010000003.1"/>
</dbReference>
<dbReference type="Gene3D" id="1.20.1250.20">
    <property type="entry name" value="MFS general substrate transporter like domains"/>
    <property type="match status" value="1"/>
</dbReference>
<evidence type="ECO:0000313" key="9">
    <source>
        <dbReference type="EMBL" id="MDO7906473.1"/>
    </source>
</evidence>